<sequence length="126" mass="13478">MESRTARSSSDSTCRRAGCRPVWTRWSEGMITYLGGLGCLSGQRKQEREKVLYSGITPYVVRSAWLTSGRVVDQRMVNETSGSGPTRVPATNGVGGPVMGGVAQGITSWRGGGGEGQPYPVRGARR</sequence>
<reference evidence="2 3" key="1">
    <citation type="submission" date="2024-09" db="EMBL/GenBank/DDBJ databases">
        <title>Chromosome-scale assembly of Riccia fluitans.</title>
        <authorList>
            <person name="Paukszto L."/>
            <person name="Sawicki J."/>
            <person name="Karawczyk K."/>
            <person name="Piernik-Szablinska J."/>
            <person name="Szczecinska M."/>
            <person name="Mazdziarz M."/>
        </authorList>
    </citation>
    <scope>NUCLEOTIDE SEQUENCE [LARGE SCALE GENOMIC DNA]</scope>
    <source>
        <strain evidence="2">Rf_01</strain>
        <tissue evidence="2">Aerial parts of the thallus</tissue>
    </source>
</reference>
<evidence type="ECO:0000313" key="3">
    <source>
        <dbReference type="Proteomes" id="UP001605036"/>
    </source>
</evidence>
<evidence type="ECO:0000313" key="2">
    <source>
        <dbReference type="EMBL" id="KAL2621777.1"/>
    </source>
</evidence>
<dbReference type="AlphaFoldDB" id="A0ABD1Y4U4"/>
<dbReference type="EMBL" id="JBHFFA010000006">
    <property type="protein sequence ID" value="KAL2621777.1"/>
    <property type="molecule type" value="Genomic_DNA"/>
</dbReference>
<dbReference type="Proteomes" id="UP001605036">
    <property type="component" value="Unassembled WGS sequence"/>
</dbReference>
<name>A0ABD1Y4U4_9MARC</name>
<feature type="compositionally biased region" description="Gly residues" evidence="1">
    <location>
        <begin position="93"/>
        <end position="103"/>
    </location>
</feature>
<comment type="caution">
    <text evidence="2">The sequence shown here is derived from an EMBL/GenBank/DDBJ whole genome shotgun (WGS) entry which is preliminary data.</text>
</comment>
<feature type="region of interest" description="Disordered" evidence="1">
    <location>
        <begin position="77"/>
        <end position="126"/>
    </location>
</feature>
<gene>
    <name evidence="2" type="ORF">R1flu_001982</name>
</gene>
<protein>
    <submittedName>
        <fullName evidence="2">Uncharacterized protein</fullName>
    </submittedName>
</protein>
<accession>A0ABD1Y4U4</accession>
<evidence type="ECO:0000256" key="1">
    <source>
        <dbReference type="SAM" id="MobiDB-lite"/>
    </source>
</evidence>
<keyword evidence="3" id="KW-1185">Reference proteome</keyword>
<organism evidence="2 3">
    <name type="scientific">Riccia fluitans</name>
    <dbReference type="NCBI Taxonomy" id="41844"/>
    <lineage>
        <taxon>Eukaryota</taxon>
        <taxon>Viridiplantae</taxon>
        <taxon>Streptophyta</taxon>
        <taxon>Embryophyta</taxon>
        <taxon>Marchantiophyta</taxon>
        <taxon>Marchantiopsida</taxon>
        <taxon>Marchantiidae</taxon>
        <taxon>Marchantiales</taxon>
        <taxon>Ricciaceae</taxon>
        <taxon>Riccia</taxon>
    </lineage>
</organism>
<proteinExistence type="predicted"/>